<dbReference type="EMBL" id="JAVDYC010000001">
    <property type="protein sequence ID" value="MDR7326586.1"/>
    <property type="molecule type" value="Genomic_DNA"/>
</dbReference>
<dbReference type="PANTHER" id="PTHR35908:SF1">
    <property type="entry name" value="CONSERVED PROTEIN"/>
    <property type="match status" value="1"/>
</dbReference>
<dbReference type="InterPro" id="IPR029068">
    <property type="entry name" value="Glyas_Bleomycin-R_OHBP_Dase"/>
</dbReference>
<dbReference type="PANTHER" id="PTHR35908">
    <property type="entry name" value="HYPOTHETICAL FUSION PROTEIN"/>
    <property type="match status" value="1"/>
</dbReference>
<evidence type="ECO:0000259" key="1">
    <source>
        <dbReference type="Pfam" id="PF18029"/>
    </source>
</evidence>
<evidence type="ECO:0000313" key="2">
    <source>
        <dbReference type="EMBL" id="MDR7326586.1"/>
    </source>
</evidence>
<keyword evidence="3" id="KW-1185">Reference proteome</keyword>
<organism evidence="2 3">
    <name type="scientific">Catenuloplanes niger</name>
    <dbReference type="NCBI Taxonomy" id="587534"/>
    <lineage>
        <taxon>Bacteria</taxon>
        <taxon>Bacillati</taxon>
        <taxon>Actinomycetota</taxon>
        <taxon>Actinomycetes</taxon>
        <taxon>Micromonosporales</taxon>
        <taxon>Micromonosporaceae</taxon>
        <taxon>Catenuloplanes</taxon>
    </lineage>
</organism>
<dbReference type="SUPFAM" id="SSF54593">
    <property type="entry name" value="Glyoxalase/Bleomycin resistance protein/Dihydroxybiphenyl dioxygenase"/>
    <property type="match status" value="1"/>
</dbReference>
<dbReference type="InterPro" id="IPR041581">
    <property type="entry name" value="Glyoxalase_6"/>
</dbReference>
<feature type="domain" description="Glyoxalase-like" evidence="1">
    <location>
        <begin position="114"/>
        <end position="212"/>
    </location>
</feature>
<dbReference type="Gene3D" id="3.10.180.10">
    <property type="entry name" value="2,3-Dihydroxybiphenyl 1,2-Dioxygenase, domain 1"/>
    <property type="match status" value="1"/>
</dbReference>
<keyword evidence="2" id="KW-0456">Lyase</keyword>
<gene>
    <name evidence="2" type="ORF">J2S44_006836</name>
</gene>
<proteinExistence type="predicted"/>
<reference evidence="2 3" key="1">
    <citation type="submission" date="2023-07" db="EMBL/GenBank/DDBJ databases">
        <title>Sequencing the genomes of 1000 actinobacteria strains.</title>
        <authorList>
            <person name="Klenk H.-P."/>
        </authorList>
    </citation>
    <scope>NUCLEOTIDE SEQUENCE [LARGE SCALE GENOMIC DNA]</scope>
    <source>
        <strain evidence="2 3">DSM 44711</strain>
    </source>
</reference>
<protein>
    <submittedName>
        <fullName evidence="2">4a-hydroxytetrahydrobiopterin dehydratase</fullName>
        <ecNumber evidence="2">4.2.1.96</ecNumber>
    </submittedName>
</protein>
<dbReference type="Pfam" id="PF18029">
    <property type="entry name" value="Glyoxalase_6"/>
    <property type="match status" value="1"/>
</dbReference>
<dbReference type="AlphaFoldDB" id="A0AAE3ZXD2"/>
<dbReference type="RefSeq" id="WP_310422538.1">
    <property type="nucleotide sequence ID" value="NZ_JAVDYC010000001.1"/>
</dbReference>
<name>A0AAE3ZXD2_9ACTN</name>
<comment type="caution">
    <text evidence="2">The sequence shown here is derived from an EMBL/GenBank/DDBJ whole genome shotgun (WGS) entry which is preliminary data.</text>
</comment>
<dbReference type="GO" id="GO:0008124">
    <property type="term" value="F:4-alpha-hydroxytetrahydrobiopterin dehydratase activity"/>
    <property type="evidence" value="ECO:0007669"/>
    <property type="project" value="UniProtKB-EC"/>
</dbReference>
<evidence type="ECO:0000313" key="3">
    <source>
        <dbReference type="Proteomes" id="UP001183629"/>
    </source>
</evidence>
<accession>A0AAE3ZXD2</accession>
<sequence>MGEIAAGLTRQHASDTVHDLGWRYVLGAVSTTVRTRDLAEAAALVTRLAAVDGSTEHLRADLRADRVLLTLSTWPARWLTPESLALAAVLTAEIRAAGLTADAVAEHAVQALEIAVDALDADAIRPFWRAVLGYRGDAGLHDPRGQGPAVWFQRMDAARPQRNRVHVDISVPHDVAPARVAAALDAGGTLLSDAAAPAFWVLADPEGNEACVSGWEGRDAPAA</sequence>
<dbReference type="EC" id="4.2.1.96" evidence="2"/>
<dbReference type="Proteomes" id="UP001183629">
    <property type="component" value="Unassembled WGS sequence"/>
</dbReference>